<evidence type="ECO:0000256" key="10">
    <source>
        <dbReference type="ARBA" id="ARBA00050924"/>
    </source>
</evidence>
<keyword evidence="6 17" id="KW-0560">Oxidoreductase</keyword>
<dbReference type="PANTHER" id="PTHR43237">
    <property type="entry name" value="NADP-DEPENDENT MALIC ENZYME"/>
    <property type="match status" value="1"/>
</dbReference>
<dbReference type="GO" id="GO:0046872">
    <property type="term" value="F:metal ion binding"/>
    <property type="evidence" value="ECO:0007669"/>
    <property type="project" value="UniProtKB-KW"/>
</dbReference>
<evidence type="ECO:0000256" key="3">
    <source>
        <dbReference type="ARBA" id="ARBA00007686"/>
    </source>
</evidence>
<dbReference type="PIRSF" id="PIRSF036684">
    <property type="entry name" value="ME_PTA"/>
    <property type="match status" value="1"/>
</dbReference>
<dbReference type="InterPro" id="IPR051674">
    <property type="entry name" value="Malate_Decarboxylase"/>
</dbReference>
<comment type="catalytic activity">
    <reaction evidence="10">
        <text>(S)-malate + NADP(+) = pyruvate + CO2 + NADPH</text>
        <dbReference type="Rhea" id="RHEA:18253"/>
        <dbReference type="ChEBI" id="CHEBI:15361"/>
        <dbReference type="ChEBI" id="CHEBI:15589"/>
        <dbReference type="ChEBI" id="CHEBI:16526"/>
        <dbReference type="ChEBI" id="CHEBI:57783"/>
        <dbReference type="ChEBI" id="CHEBI:58349"/>
        <dbReference type="EC" id="1.1.1.40"/>
    </reaction>
</comment>
<proteinExistence type="inferred from homology"/>
<dbReference type="Gene3D" id="3.40.50.10950">
    <property type="match status" value="1"/>
</dbReference>
<evidence type="ECO:0000256" key="11">
    <source>
        <dbReference type="ARBA" id="ARBA00051384"/>
    </source>
</evidence>
<keyword evidence="7" id="KW-0511">Multifunctional enzyme</keyword>
<dbReference type="CDD" id="cd05311">
    <property type="entry name" value="NAD_bind_2_malic_enz"/>
    <property type="match status" value="1"/>
</dbReference>
<evidence type="ECO:0000256" key="14">
    <source>
        <dbReference type="PIRSR" id="PIRSR036684-3"/>
    </source>
</evidence>
<evidence type="ECO:0000256" key="8">
    <source>
        <dbReference type="ARBA" id="ARBA00038964"/>
    </source>
</evidence>
<dbReference type="RefSeq" id="WP_153714277.1">
    <property type="nucleotide sequence ID" value="NZ_CP045871.1"/>
</dbReference>
<comment type="cofactor">
    <cofactor evidence="1">
        <name>Mn(2+)</name>
        <dbReference type="ChEBI" id="CHEBI:29035"/>
    </cofactor>
</comment>
<dbReference type="InterPro" id="IPR037062">
    <property type="entry name" value="Malic_N_dom_sf"/>
</dbReference>
<dbReference type="SUPFAM" id="SSF51735">
    <property type="entry name" value="NAD(P)-binding Rossmann-fold domains"/>
    <property type="match status" value="1"/>
</dbReference>
<dbReference type="Gene3D" id="3.40.50.10380">
    <property type="entry name" value="Malic enzyme, N-terminal domain"/>
    <property type="match status" value="1"/>
</dbReference>
<evidence type="ECO:0000313" key="17">
    <source>
        <dbReference type="EMBL" id="QGG80773.1"/>
    </source>
</evidence>
<feature type="binding site" evidence="14">
    <location>
        <begin position="76"/>
        <end position="83"/>
    </location>
    <ligand>
        <name>NADP(+)</name>
        <dbReference type="ChEBI" id="CHEBI:58349"/>
    </ligand>
</feature>
<dbReference type="GO" id="GO:0051287">
    <property type="term" value="F:NAD binding"/>
    <property type="evidence" value="ECO:0007669"/>
    <property type="project" value="InterPro"/>
</dbReference>
<dbReference type="Pfam" id="PF03949">
    <property type="entry name" value="Malic_M"/>
    <property type="match status" value="1"/>
</dbReference>
<organism evidence="17 18">
    <name type="scientific">Litorivicinus lipolyticus</name>
    <dbReference type="NCBI Taxonomy" id="418701"/>
    <lineage>
        <taxon>Bacteria</taxon>
        <taxon>Pseudomonadati</taxon>
        <taxon>Pseudomonadota</taxon>
        <taxon>Gammaproteobacteria</taxon>
        <taxon>Oceanospirillales</taxon>
        <taxon>Litorivicinaceae</taxon>
        <taxon>Litorivicinus</taxon>
    </lineage>
</organism>
<feature type="binding site" evidence="14">
    <location>
        <position position="287"/>
    </location>
    <ligand>
        <name>a divalent metal cation</name>
        <dbReference type="ChEBI" id="CHEBI:60240"/>
    </ligand>
</feature>
<dbReference type="GO" id="GO:0004473">
    <property type="term" value="F:malate dehydrogenase (decarboxylating) (NADP+) activity"/>
    <property type="evidence" value="ECO:0007669"/>
    <property type="project" value="UniProtKB-EC"/>
</dbReference>
<keyword evidence="18" id="KW-1185">Reference proteome</keyword>
<evidence type="ECO:0000256" key="13">
    <source>
        <dbReference type="PIRSR" id="PIRSR036684-2"/>
    </source>
</evidence>
<accession>A0A5Q2QBV8</accession>
<dbReference type="SUPFAM" id="SSF53223">
    <property type="entry name" value="Aminoacid dehydrogenase-like, N-terminal domain"/>
    <property type="match status" value="1"/>
</dbReference>
<dbReference type="OrthoDB" id="9805787at2"/>
<dbReference type="Pfam" id="PF01515">
    <property type="entry name" value="PTA_PTB"/>
    <property type="match status" value="1"/>
</dbReference>
<dbReference type="GO" id="GO:0006108">
    <property type="term" value="P:malate metabolic process"/>
    <property type="evidence" value="ECO:0007669"/>
    <property type="project" value="InterPro"/>
</dbReference>
<dbReference type="InterPro" id="IPR042113">
    <property type="entry name" value="P_AcTrfase_dom1"/>
</dbReference>
<evidence type="ECO:0000256" key="9">
    <source>
        <dbReference type="ARBA" id="ARBA00040273"/>
    </source>
</evidence>
<evidence type="ECO:0000256" key="12">
    <source>
        <dbReference type="PIRSR" id="PIRSR036684-1"/>
    </source>
</evidence>
<dbReference type="InterPro" id="IPR042112">
    <property type="entry name" value="P_AcTrfase_dom2"/>
</dbReference>
<dbReference type="GO" id="GO:0008948">
    <property type="term" value="F:oxaloacetate decarboxylase activity"/>
    <property type="evidence" value="ECO:0007669"/>
    <property type="project" value="RHEA"/>
</dbReference>
<dbReference type="PANTHER" id="PTHR43237:SF4">
    <property type="entry name" value="NADP-DEPENDENT MALIC ENZYME"/>
    <property type="match status" value="1"/>
</dbReference>
<dbReference type="InterPro" id="IPR012301">
    <property type="entry name" value="Malic_N_dom"/>
</dbReference>
<dbReference type="InterPro" id="IPR002505">
    <property type="entry name" value="PTA_PTB"/>
</dbReference>
<dbReference type="InterPro" id="IPR036291">
    <property type="entry name" value="NAD(P)-bd_dom_sf"/>
</dbReference>
<feature type="binding site" evidence="13">
    <location>
        <position position="137"/>
    </location>
    <ligand>
        <name>a divalent metal cation</name>
        <dbReference type="ChEBI" id="CHEBI:60240"/>
    </ligand>
</feature>
<evidence type="ECO:0000259" key="16">
    <source>
        <dbReference type="SMART" id="SM01274"/>
    </source>
</evidence>
<name>A0A5Q2QBV8_9GAMM</name>
<keyword evidence="14" id="KW-0521">NADP</keyword>
<dbReference type="InterPro" id="IPR012302">
    <property type="entry name" value="Malic_NAD-bd"/>
</dbReference>
<dbReference type="Gene3D" id="3.40.50.10750">
    <property type="entry name" value="Isocitrate/Isopropylmalate dehydrogenase-like"/>
    <property type="match status" value="1"/>
</dbReference>
<feature type="binding site" evidence="13">
    <location>
        <position position="136"/>
    </location>
    <ligand>
        <name>a divalent metal cation</name>
        <dbReference type="ChEBI" id="CHEBI:60240"/>
    </ligand>
</feature>
<keyword evidence="5 13" id="KW-0479">Metal-binding</keyword>
<sequence length="755" mass="81226">MSENFKEAALRYHSMEPAGKLEITATKPMTSQRDLALAYSPGVAYACEAIVEDEAAAAQMTGRGNLVGVITNGTAVLGLGPIGPLASKPVMEGKAVLFKKFAGINCFDIEVDTTDVDEFVNAVALLEPTFGGINLEDIKAPECFEIEKRLRARMNIPVFHDDQHGTAIVVSAAFLNAFRVANKPIEDVKLVCAGAGAAALACLNMLVSLGMRRENITVCDIEGVVYEGRTTFMDPYKSIFAQATDDRTLVDAIKGKDAFLGCSAPGIVTQDMLKTMADSPIIFALANPTPEIMPDLAREARPDAIVATGRSDFPNQVNNVLCFPFLFRGALDVGATTVNEEMKKACAHAIADLAMAPPSPEVASAYGNEAQTFGPDNLIPKPFDPRLIVEIATAVAKAAIDSGVATRPITDFEAYRERLNRFVFRSGILMKPVFERAKAAQQRLIYAEGESGKVLQAVQRVVSEKLARPILVGRPPVIQEKIDSMSLNITAGVDFDIIDYLDDEQMTTMGQEYYKLMARRGVTPKAAQARIRANFTLVACMALRMGMGDSMVCGSFGSYRKHLEVVKDVIGKRPGVDDLSALSVLILPRGTFFIADTHVTYEPTPQQICESTLLAAEEMRQFGITPKAALVSHSNFGSSPYKSAVNMQQALSMIRELAPDLEIEGEMHADAALDENIRADMMPESLLTGEANLLIMPNLDAANIARNLLKVLGGGVSVGPLLLGADMPVHIMTSAVTVRGIVNISAMAAVDSIGR</sequence>
<dbReference type="GO" id="GO:0016746">
    <property type="term" value="F:acyltransferase activity"/>
    <property type="evidence" value="ECO:0007669"/>
    <property type="project" value="InterPro"/>
</dbReference>
<dbReference type="InterPro" id="IPR012188">
    <property type="entry name" value="ME_PTA"/>
</dbReference>
<feature type="domain" description="Malic enzyme NAD-binding" evidence="15">
    <location>
        <begin position="163"/>
        <end position="400"/>
    </location>
</feature>
<dbReference type="EC" id="1.1.1.40" evidence="8"/>
<comment type="similarity">
    <text evidence="3">In the N-terminal section; belongs to the malic enzymes family.</text>
</comment>
<comment type="catalytic activity">
    <reaction evidence="11">
        <text>oxaloacetate + H(+) = pyruvate + CO2</text>
        <dbReference type="Rhea" id="RHEA:15641"/>
        <dbReference type="ChEBI" id="CHEBI:15361"/>
        <dbReference type="ChEBI" id="CHEBI:15378"/>
        <dbReference type="ChEBI" id="CHEBI:16452"/>
        <dbReference type="ChEBI" id="CHEBI:16526"/>
        <dbReference type="EC" id="1.1.1.40"/>
    </reaction>
</comment>
<evidence type="ECO:0000256" key="1">
    <source>
        <dbReference type="ARBA" id="ARBA00001936"/>
    </source>
</evidence>
<dbReference type="EMBL" id="CP045871">
    <property type="protein sequence ID" value="QGG80773.1"/>
    <property type="molecule type" value="Genomic_DNA"/>
</dbReference>
<dbReference type="FunFam" id="3.40.50.10380:FF:000003">
    <property type="entry name" value="NADP-dependent malic enzyme"/>
    <property type="match status" value="1"/>
</dbReference>
<evidence type="ECO:0000256" key="4">
    <source>
        <dbReference type="ARBA" id="ARBA00008756"/>
    </source>
</evidence>
<reference evidence="17 18" key="1">
    <citation type="submission" date="2019-11" db="EMBL/GenBank/DDBJ databases">
        <authorList>
            <person name="Khan S.A."/>
            <person name="Jeon C.O."/>
            <person name="Chun B.H."/>
        </authorList>
    </citation>
    <scope>NUCLEOTIDE SEQUENCE [LARGE SCALE GENOMIC DNA]</scope>
    <source>
        <strain evidence="17 18">IMCC 1097</strain>
    </source>
</reference>
<evidence type="ECO:0000256" key="6">
    <source>
        <dbReference type="ARBA" id="ARBA00023002"/>
    </source>
</evidence>
<comment type="cofactor">
    <cofactor evidence="2">
        <name>Mg(2+)</name>
        <dbReference type="ChEBI" id="CHEBI:18420"/>
    </cofactor>
</comment>
<evidence type="ECO:0000256" key="2">
    <source>
        <dbReference type="ARBA" id="ARBA00001946"/>
    </source>
</evidence>
<dbReference type="Pfam" id="PF00390">
    <property type="entry name" value="malic"/>
    <property type="match status" value="1"/>
</dbReference>
<feature type="active site" description="Proton acceptor" evidence="12">
    <location>
        <position position="94"/>
    </location>
</feature>
<protein>
    <recommendedName>
        <fullName evidence="9">NADP-dependent malic enzyme</fullName>
        <ecNumber evidence="8">1.1.1.40</ecNumber>
    </recommendedName>
</protein>
<dbReference type="InterPro" id="IPR045213">
    <property type="entry name" value="Malic_NAD-bd_bact_type"/>
</dbReference>
<dbReference type="SUPFAM" id="SSF53659">
    <property type="entry name" value="Isocitrate/Isopropylmalate dehydrogenase-like"/>
    <property type="match status" value="1"/>
</dbReference>
<dbReference type="Gene3D" id="3.40.50.720">
    <property type="entry name" value="NAD(P)-binding Rossmann-like Domain"/>
    <property type="match status" value="1"/>
</dbReference>
<evidence type="ECO:0000256" key="7">
    <source>
        <dbReference type="ARBA" id="ARBA00023268"/>
    </source>
</evidence>
<dbReference type="Proteomes" id="UP000388235">
    <property type="component" value="Chromosome"/>
</dbReference>
<dbReference type="SMART" id="SM00919">
    <property type="entry name" value="Malic_M"/>
    <property type="match status" value="1"/>
</dbReference>
<dbReference type="KEGG" id="llp:GH975_09410"/>
<gene>
    <name evidence="17" type="ORF">GH975_09410</name>
</gene>
<evidence type="ECO:0000313" key="18">
    <source>
        <dbReference type="Proteomes" id="UP000388235"/>
    </source>
</evidence>
<evidence type="ECO:0000259" key="15">
    <source>
        <dbReference type="SMART" id="SM00919"/>
    </source>
</evidence>
<dbReference type="SMART" id="SM01274">
    <property type="entry name" value="malic"/>
    <property type="match status" value="1"/>
</dbReference>
<dbReference type="FunFam" id="3.40.50.720:FF:000095">
    <property type="entry name" value="NADP-dependent malic enzyme"/>
    <property type="match status" value="1"/>
</dbReference>
<feature type="domain" description="Malic enzyme N-terminal" evidence="16">
    <location>
        <begin position="18"/>
        <end position="151"/>
    </location>
</feature>
<dbReference type="InterPro" id="IPR046346">
    <property type="entry name" value="Aminoacid_DH-like_N_sf"/>
</dbReference>
<evidence type="ECO:0000256" key="5">
    <source>
        <dbReference type="ARBA" id="ARBA00022723"/>
    </source>
</evidence>
<comment type="similarity">
    <text evidence="4">In the C-terminal section; belongs to the phosphate acetyltransferase and butyryltransferase family.</text>
</comment>
<dbReference type="AlphaFoldDB" id="A0A5Q2QBV8"/>
<feature type="binding site" evidence="14">
    <location>
        <position position="162"/>
    </location>
    <ligand>
        <name>a divalent metal cation</name>
        <dbReference type="ChEBI" id="CHEBI:60240"/>
    </ligand>
</feature>